<dbReference type="Pfam" id="PF00589">
    <property type="entry name" value="Phage_integrase"/>
    <property type="match status" value="1"/>
</dbReference>
<dbReference type="GeneID" id="98406948"/>
<dbReference type="GO" id="GO:0003677">
    <property type="term" value="F:DNA binding"/>
    <property type="evidence" value="ECO:0007669"/>
    <property type="project" value="UniProtKB-KW"/>
</dbReference>
<accession>A0A643FZ40</accession>
<evidence type="ECO:0000313" key="5">
    <source>
        <dbReference type="Proteomes" id="UP000397656"/>
    </source>
</evidence>
<dbReference type="CDD" id="cd00397">
    <property type="entry name" value="DNA_BRE_C"/>
    <property type="match status" value="1"/>
</dbReference>
<dbReference type="AlphaFoldDB" id="A0A643FZ40"/>
<sequence>MKSADTWLSNPTLAYADWQRREAAGANRRPFAARSIVQHQAMFEHFRRHLLAARTTLATFGPDHIDAFWQSPDALGYSTATRMRYLKLLDRFCRHLVAVGVRESNPANQLVRNGHWPKDEPDPIYLPEDADARLQAWVQPHDGDDLAALRSGAMVAFFLATGITAAEARTARREDLQPGTSTPYLRVPAHGARDTRTVPIGSFAVPILAEWHVRRQTLPVDGELVFSLRASGEPITDMSFGKIVRAALMAIDFEDEDLSPRVLRNTYCRRQLLAGQGQDEVSKLLGLASTRTCDRIRATIAQQL</sequence>
<dbReference type="InterPro" id="IPR002104">
    <property type="entry name" value="Integrase_catalytic"/>
</dbReference>
<gene>
    <name evidence="4" type="ORF">F7R26_038940</name>
</gene>
<dbReference type="Gene3D" id="1.10.443.10">
    <property type="entry name" value="Intergrase catalytic core"/>
    <property type="match status" value="1"/>
</dbReference>
<geneLocation type="plasmid" evidence="4 5">
    <name>pRK1-2</name>
</geneLocation>
<organism evidence="4 5">
    <name type="scientific">Cupriavidus basilensis</name>
    <dbReference type="NCBI Taxonomy" id="68895"/>
    <lineage>
        <taxon>Bacteria</taxon>
        <taxon>Pseudomonadati</taxon>
        <taxon>Pseudomonadota</taxon>
        <taxon>Betaproteobacteria</taxon>
        <taxon>Burkholderiales</taxon>
        <taxon>Burkholderiaceae</taxon>
        <taxon>Cupriavidus</taxon>
    </lineage>
</organism>
<dbReference type="SUPFAM" id="SSF56349">
    <property type="entry name" value="DNA breaking-rejoining enzymes"/>
    <property type="match status" value="1"/>
</dbReference>
<evidence type="ECO:0000256" key="1">
    <source>
        <dbReference type="ARBA" id="ARBA00023125"/>
    </source>
</evidence>
<proteinExistence type="predicted"/>
<keyword evidence="1" id="KW-0238">DNA-binding</keyword>
<dbReference type="PROSITE" id="PS51898">
    <property type="entry name" value="TYR_RECOMBINASE"/>
    <property type="match status" value="1"/>
</dbReference>
<dbReference type="InterPro" id="IPR011010">
    <property type="entry name" value="DNA_brk_join_enz"/>
</dbReference>
<protein>
    <submittedName>
        <fullName evidence="4">Tyrosine-type recombinase/integrase</fullName>
    </submittedName>
</protein>
<evidence type="ECO:0000259" key="3">
    <source>
        <dbReference type="PROSITE" id="PS51898"/>
    </source>
</evidence>
<dbReference type="Proteomes" id="UP000397656">
    <property type="component" value="Plasmid pRK1-2"/>
</dbReference>
<evidence type="ECO:0000313" key="4">
    <source>
        <dbReference type="EMBL" id="QOT81977.1"/>
    </source>
</evidence>
<feature type="domain" description="Tyr recombinase" evidence="3">
    <location>
        <begin position="121"/>
        <end position="304"/>
    </location>
</feature>
<name>A0A643FZ40_9BURK</name>
<dbReference type="EMBL" id="CP062806">
    <property type="protein sequence ID" value="QOT81977.1"/>
    <property type="molecule type" value="Genomic_DNA"/>
</dbReference>
<keyword evidence="4" id="KW-0614">Plasmid</keyword>
<dbReference type="Gene3D" id="1.10.150.130">
    <property type="match status" value="1"/>
</dbReference>
<keyword evidence="2" id="KW-0233">DNA recombination</keyword>
<dbReference type="RefSeq" id="WP_150984842.1">
    <property type="nucleotide sequence ID" value="NZ_CP062806.1"/>
</dbReference>
<dbReference type="GO" id="GO:0015074">
    <property type="term" value="P:DNA integration"/>
    <property type="evidence" value="ECO:0007669"/>
    <property type="project" value="InterPro"/>
</dbReference>
<reference evidence="4 5" key="1">
    <citation type="submission" date="2020-10" db="EMBL/GenBank/DDBJ databases">
        <title>Complete genome sequence of Cupriavidus basilensis CCUG 49340T.</title>
        <authorList>
            <person name="Salva-Serra F."/>
            <person name="Donoso R.A."/>
            <person name="Cho K.H."/>
            <person name="Yoo J.A."/>
            <person name="Lee K."/>
            <person name="Yoon S.-H."/>
            <person name="Perez-Pantoja D."/>
            <person name="Moore E.R.B."/>
        </authorList>
    </citation>
    <scope>NUCLEOTIDE SEQUENCE [LARGE SCALE GENOMIC DNA]</scope>
    <source>
        <strain evidence="5">CCUG 49340</strain>
        <plasmid evidence="4 5">pRK1-2</plasmid>
    </source>
</reference>
<dbReference type="GO" id="GO:0006310">
    <property type="term" value="P:DNA recombination"/>
    <property type="evidence" value="ECO:0007669"/>
    <property type="project" value="UniProtKB-KW"/>
</dbReference>
<dbReference type="InterPro" id="IPR013762">
    <property type="entry name" value="Integrase-like_cat_sf"/>
</dbReference>
<dbReference type="InterPro" id="IPR010998">
    <property type="entry name" value="Integrase_recombinase_N"/>
</dbReference>
<evidence type="ECO:0000256" key="2">
    <source>
        <dbReference type="ARBA" id="ARBA00023172"/>
    </source>
</evidence>